<sequence length="231" mass="25129">MSIFEKLFHTNKENTSDKEDKNMKIAVICANGKAGKLIVKEALDRKLDVTAVVRGENKTEASQVITKDLFDLTAADLKGFDVVIDAFGAWTEDTLPLHSTSLKHLCDILSGTDTRLLVVGGAGSLYTNKEHTAVVSDGPDFPPQFLPLAKAQGKALEELRGRSDVKWTFISPAGDFQAEGERTGKYILAGEELTLNSRGESIISYADYASAMVDEITGGDHIRQRISVVRA</sequence>
<keyword evidence="3" id="KW-1185">Reference proteome</keyword>
<comment type="caution">
    <text evidence="2">The sequence shown here is derived from an EMBL/GenBank/DDBJ whole genome shotgun (WGS) entry which is preliminary data.</text>
</comment>
<protein>
    <recommendedName>
        <fullName evidence="1">NAD(P)-binding domain-containing protein</fullName>
    </recommendedName>
</protein>
<accession>A6NRG0</accession>
<organism evidence="2 3">
    <name type="scientific">Pseudoflavonifractor capillosus ATCC 29799</name>
    <dbReference type="NCBI Taxonomy" id="411467"/>
    <lineage>
        <taxon>Bacteria</taxon>
        <taxon>Bacillati</taxon>
        <taxon>Bacillota</taxon>
        <taxon>Clostridia</taxon>
        <taxon>Eubacteriales</taxon>
        <taxon>Oscillospiraceae</taxon>
        <taxon>Pseudoflavonifractor</taxon>
    </lineage>
</organism>
<dbReference type="EMBL" id="AAXG02000006">
    <property type="protein sequence ID" value="EDN01220.1"/>
    <property type="molecule type" value="Genomic_DNA"/>
</dbReference>
<reference evidence="2 3" key="1">
    <citation type="submission" date="2007-04" db="EMBL/GenBank/DDBJ databases">
        <authorList>
            <person name="Fulton L."/>
            <person name="Clifton S."/>
            <person name="Fulton B."/>
            <person name="Xu J."/>
            <person name="Minx P."/>
            <person name="Pepin K.H."/>
            <person name="Johnson M."/>
            <person name="Thiruvilangam P."/>
            <person name="Bhonagiri V."/>
            <person name="Nash W.E."/>
            <person name="Mardis E.R."/>
            <person name="Wilson R.K."/>
        </authorList>
    </citation>
    <scope>NUCLEOTIDE SEQUENCE [LARGE SCALE GENOMIC DNA]</scope>
    <source>
        <strain evidence="2 3">ATCC 29799</strain>
    </source>
</reference>
<evidence type="ECO:0000313" key="2">
    <source>
        <dbReference type="EMBL" id="EDN01220.1"/>
    </source>
</evidence>
<dbReference type="RefSeq" id="WP_006571337.1">
    <property type="nucleotide sequence ID" value="NZ_AAXG02000006.1"/>
</dbReference>
<proteinExistence type="predicted"/>
<gene>
    <name evidence="2" type="ORF">BACCAP_00788</name>
</gene>
<dbReference type="SUPFAM" id="SSF51735">
    <property type="entry name" value="NAD(P)-binding Rossmann-fold domains"/>
    <property type="match status" value="1"/>
</dbReference>
<reference evidence="2 3" key="2">
    <citation type="submission" date="2007-06" db="EMBL/GenBank/DDBJ databases">
        <title>Draft genome sequence of Pseudoflavonifractor capillosus ATCC 29799.</title>
        <authorList>
            <person name="Sudarsanam P."/>
            <person name="Ley R."/>
            <person name="Guruge J."/>
            <person name="Turnbaugh P.J."/>
            <person name="Mahowald M."/>
            <person name="Liep D."/>
            <person name="Gordon J."/>
        </authorList>
    </citation>
    <scope>NUCLEOTIDE SEQUENCE [LARGE SCALE GENOMIC DNA]</scope>
    <source>
        <strain evidence="2 3">ATCC 29799</strain>
    </source>
</reference>
<dbReference type="InterPro" id="IPR016040">
    <property type="entry name" value="NAD(P)-bd_dom"/>
</dbReference>
<evidence type="ECO:0000259" key="1">
    <source>
        <dbReference type="Pfam" id="PF13460"/>
    </source>
</evidence>
<dbReference type="Pfam" id="PF13460">
    <property type="entry name" value="NAD_binding_10"/>
    <property type="match status" value="1"/>
</dbReference>
<dbReference type="GO" id="GO:0016646">
    <property type="term" value="F:oxidoreductase activity, acting on the CH-NH group of donors, NAD or NADP as acceptor"/>
    <property type="evidence" value="ECO:0007669"/>
    <property type="project" value="TreeGrafter"/>
</dbReference>
<dbReference type="CDD" id="cd05244">
    <property type="entry name" value="BVR-B_like_SDR_a"/>
    <property type="match status" value="1"/>
</dbReference>
<dbReference type="PANTHER" id="PTHR43355">
    <property type="entry name" value="FLAVIN REDUCTASE (NADPH)"/>
    <property type="match status" value="1"/>
</dbReference>
<dbReference type="InterPro" id="IPR051606">
    <property type="entry name" value="Polyketide_Oxido-like"/>
</dbReference>
<feature type="domain" description="NAD(P)-binding" evidence="1">
    <location>
        <begin position="30"/>
        <end position="216"/>
    </location>
</feature>
<dbReference type="Proteomes" id="UP000003639">
    <property type="component" value="Unassembled WGS sequence"/>
</dbReference>
<name>A6NRG0_9FIRM</name>
<dbReference type="InterPro" id="IPR036291">
    <property type="entry name" value="NAD(P)-bd_dom_sf"/>
</dbReference>
<dbReference type="STRING" id="411467.BACCAP_00788"/>
<evidence type="ECO:0000313" key="3">
    <source>
        <dbReference type="Proteomes" id="UP000003639"/>
    </source>
</evidence>
<dbReference type="AlphaFoldDB" id="A6NRG0"/>
<dbReference type="PANTHER" id="PTHR43355:SF2">
    <property type="entry name" value="FLAVIN REDUCTASE (NADPH)"/>
    <property type="match status" value="1"/>
</dbReference>
<dbReference type="Gene3D" id="3.40.50.720">
    <property type="entry name" value="NAD(P)-binding Rossmann-like Domain"/>
    <property type="match status" value="1"/>
</dbReference>
<dbReference type="eggNOG" id="COG2910">
    <property type="taxonomic scope" value="Bacteria"/>
</dbReference>